<dbReference type="VEuPathDB" id="CryptoDB:Vbra_2076"/>
<reference evidence="3 4" key="1">
    <citation type="submission" date="2014-11" db="EMBL/GenBank/DDBJ databases">
        <authorList>
            <person name="Zhu J."/>
            <person name="Qi W."/>
            <person name="Song R."/>
        </authorList>
    </citation>
    <scope>NUCLEOTIDE SEQUENCE [LARGE SCALE GENOMIC DNA]</scope>
</reference>
<dbReference type="InParanoid" id="A0A0G4EEM8"/>
<keyword evidence="4" id="KW-1185">Reference proteome</keyword>
<accession>A0A0G4EEM8</accession>
<proteinExistence type="predicted"/>
<feature type="signal peptide" evidence="2">
    <location>
        <begin position="1"/>
        <end position="19"/>
    </location>
</feature>
<feature type="chain" id="PRO_5005187015" evidence="2">
    <location>
        <begin position="20"/>
        <end position="428"/>
    </location>
</feature>
<feature type="region of interest" description="Disordered" evidence="1">
    <location>
        <begin position="374"/>
        <end position="428"/>
    </location>
</feature>
<gene>
    <name evidence="3" type="ORF">Vbra_2076</name>
</gene>
<name>A0A0G4EEM8_VITBC</name>
<evidence type="ECO:0000256" key="2">
    <source>
        <dbReference type="SAM" id="SignalP"/>
    </source>
</evidence>
<evidence type="ECO:0000256" key="1">
    <source>
        <dbReference type="SAM" id="MobiDB-lite"/>
    </source>
</evidence>
<dbReference type="AlphaFoldDB" id="A0A0G4EEM8"/>
<dbReference type="EMBL" id="CDMY01000219">
    <property type="protein sequence ID" value="CEL94461.1"/>
    <property type="molecule type" value="Genomic_DNA"/>
</dbReference>
<protein>
    <submittedName>
        <fullName evidence="3">Uncharacterized protein</fullName>
    </submittedName>
</protein>
<evidence type="ECO:0000313" key="4">
    <source>
        <dbReference type="Proteomes" id="UP000041254"/>
    </source>
</evidence>
<keyword evidence="2" id="KW-0732">Signal</keyword>
<dbReference type="Proteomes" id="UP000041254">
    <property type="component" value="Unassembled WGS sequence"/>
</dbReference>
<organism evidence="3 4">
    <name type="scientific">Vitrella brassicaformis (strain CCMP3155)</name>
    <dbReference type="NCBI Taxonomy" id="1169540"/>
    <lineage>
        <taxon>Eukaryota</taxon>
        <taxon>Sar</taxon>
        <taxon>Alveolata</taxon>
        <taxon>Colpodellida</taxon>
        <taxon>Vitrellaceae</taxon>
        <taxon>Vitrella</taxon>
    </lineage>
</organism>
<sequence length="428" mass="47213">MGRPLFIALCLCALPSFFALNVSSSLHFKGGQCSSKEGTEDGSCSLQNATTSLSSHAFADSRGKAGPFWPCHVWTDCNVHTCSPPQCTCGSPCAPSNDPDGLLPKLNIVGCDLKEEGLRMTLDGRTASEPFCRPRCLKRGLTLLSFLKPLAYRFQDNVEDPSDEADPRVSFYSGDLSPRCLLAIPRYPATKLVNIEDALYDDETRQKPPPLLKKTKGGVAYTIDMGVPAKKKEEPAKDKKEKRGGKYLSLCGAEGDPPCNDPLVCDDPCGKRGDTYWMDDVRGKVVSHLRSLGCGWPSICDGRRCLKKDFTLYSYMMRKDLVPESRPDDAFKPWEFRCEASDKIKSELDLLPPDVVYTQVKKNEPLPFQRVVQQQPGVPQHVVHEGPGGPPAKKPQAEPHKPKGSQPAYFTRENPPPPEGLPPYFQGQ</sequence>
<evidence type="ECO:0000313" key="3">
    <source>
        <dbReference type="EMBL" id="CEL94461.1"/>
    </source>
</evidence>